<sequence length="65" mass="6899">MLLGELGHPERQRLLGDQAGHEQTLTFKHPGHVCSLRTVSLFGGARGRGSARSGPAYAVSMSVPD</sequence>
<comment type="caution">
    <text evidence="2">The sequence shown here is derived from an EMBL/GenBank/DDBJ whole genome shotgun (WGS) entry which is preliminary data.</text>
</comment>
<feature type="region of interest" description="Disordered" evidence="1">
    <location>
        <begin position="46"/>
        <end position="65"/>
    </location>
</feature>
<proteinExistence type="predicted"/>
<dbReference type="EMBL" id="BSTX01000002">
    <property type="protein sequence ID" value="GLZ78772.1"/>
    <property type="molecule type" value="Genomic_DNA"/>
</dbReference>
<evidence type="ECO:0000313" key="2">
    <source>
        <dbReference type="EMBL" id="GLZ78772.1"/>
    </source>
</evidence>
<organism evidence="2 3">
    <name type="scientific">Actinorhabdospora filicis</name>
    <dbReference type="NCBI Taxonomy" id="1785913"/>
    <lineage>
        <taxon>Bacteria</taxon>
        <taxon>Bacillati</taxon>
        <taxon>Actinomycetota</taxon>
        <taxon>Actinomycetes</taxon>
        <taxon>Micromonosporales</taxon>
        <taxon>Micromonosporaceae</taxon>
        <taxon>Actinorhabdospora</taxon>
    </lineage>
</organism>
<protein>
    <submittedName>
        <fullName evidence="2">Uncharacterized protein</fullName>
    </submittedName>
</protein>
<keyword evidence="3" id="KW-1185">Reference proteome</keyword>
<dbReference type="AlphaFoldDB" id="A0A9W6W416"/>
<evidence type="ECO:0000256" key="1">
    <source>
        <dbReference type="SAM" id="MobiDB-lite"/>
    </source>
</evidence>
<gene>
    <name evidence="2" type="ORF">Afil01_35790</name>
</gene>
<accession>A0A9W6W416</accession>
<dbReference type="Proteomes" id="UP001165079">
    <property type="component" value="Unassembled WGS sequence"/>
</dbReference>
<name>A0A9W6W416_9ACTN</name>
<evidence type="ECO:0000313" key="3">
    <source>
        <dbReference type="Proteomes" id="UP001165079"/>
    </source>
</evidence>
<reference evidence="2" key="1">
    <citation type="submission" date="2023-03" db="EMBL/GenBank/DDBJ databases">
        <title>Actinorhabdospora filicis NBRC 111898.</title>
        <authorList>
            <person name="Ichikawa N."/>
            <person name="Sato H."/>
            <person name="Tonouchi N."/>
        </authorList>
    </citation>
    <scope>NUCLEOTIDE SEQUENCE</scope>
    <source>
        <strain evidence="2">NBRC 111898</strain>
    </source>
</reference>